<keyword evidence="3" id="KW-1185">Reference proteome</keyword>
<comment type="caution">
    <text evidence="2">The sequence shown here is derived from an EMBL/GenBank/DDBJ whole genome shotgun (WGS) entry which is preliminary data.</text>
</comment>
<dbReference type="Pfam" id="PF12680">
    <property type="entry name" value="SnoaL_2"/>
    <property type="match status" value="1"/>
</dbReference>
<organism evidence="2 3">
    <name type="scientific">Homoserinibacter gongjuensis</name>
    <dbReference type="NCBI Taxonomy" id="1162968"/>
    <lineage>
        <taxon>Bacteria</taxon>
        <taxon>Bacillati</taxon>
        <taxon>Actinomycetota</taxon>
        <taxon>Actinomycetes</taxon>
        <taxon>Micrococcales</taxon>
        <taxon>Microbacteriaceae</taxon>
        <taxon>Homoserinibacter</taxon>
    </lineage>
</organism>
<evidence type="ECO:0000259" key="1">
    <source>
        <dbReference type="Pfam" id="PF12680"/>
    </source>
</evidence>
<protein>
    <recommendedName>
        <fullName evidence="1">SnoaL-like domain-containing protein</fullName>
    </recommendedName>
</protein>
<proteinExistence type="predicted"/>
<name>A0ABQ6K186_9MICO</name>
<reference evidence="3" key="1">
    <citation type="journal article" date="2019" name="Int. J. Syst. Evol. Microbiol.">
        <title>The Global Catalogue of Microorganisms (GCM) 10K type strain sequencing project: providing services to taxonomists for standard genome sequencing and annotation.</title>
        <authorList>
            <consortium name="The Broad Institute Genomics Platform"/>
            <consortium name="The Broad Institute Genome Sequencing Center for Infectious Disease"/>
            <person name="Wu L."/>
            <person name="Ma J."/>
        </authorList>
    </citation>
    <scope>NUCLEOTIDE SEQUENCE [LARGE SCALE GENOMIC DNA]</scope>
    <source>
        <strain evidence="3">NBRC 108755</strain>
    </source>
</reference>
<dbReference type="InterPro" id="IPR037401">
    <property type="entry name" value="SnoaL-like"/>
</dbReference>
<sequence length="132" mass="14380">MSSETLRSFYAAIEAGRHGDALSSFLHPDVCTIERPSALMPQGRVSDRDAMLAASTAGAGMLASQHYEVRSLDELDDGVVAARLHWSGVIAADVGPFRAGARLTAHIAQFVRFRDGRIVEIETFDCYEPIEE</sequence>
<feature type="domain" description="SnoaL-like" evidence="1">
    <location>
        <begin position="7"/>
        <end position="121"/>
    </location>
</feature>
<evidence type="ECO:0000313" key="2">
    <source>
        <dbReference type="EMBL" id="GMA92815.1"/>
    </source>
</evidence>
<dbReference type="Proteomes" id="UP001157069">
    <property type="component" value="Unassembled WGS sequence"/>
</dbReference>
<evidence type="ECO:0000313" key="3">
    <source>
        <dbReference type="Proteomes" id="UP001157069"/>
    </source>
</evidence>
<gene>
    <name evidence="2" type="ORF">GCM10025869_33440</name>
</gene>
<dbReference type="Gene3D" id="3.10.450.50">
    <property type="match status" value="1"/>
</dbReference>
<dbReference type="EMBL" id="BSVA01000001">
    <property type="protein sequence ID" value="GMA92815.1"/>
    <property type="molecule type" value="Genomic_DNA"/>
</dbReference>
<dbReference type="InterPro" id="IPR032710">
    <property type="entry name" value="NTF2-like_dom_sf"/>
</dbReference>
<accession>A0ABQ6K186</accession>
<dbReference type="RefSeq" id="WP_284301584.1">
    <property type="nucleotide sequence ID" value="NZ_BSVA01000001.1"/>
</dbReference>
<dbReference type="SUPFAM" id="SSF54427">
    <property type="entry name" value="NTF2-like"/>
    <property type="match status" value="1"/>
</dbReference>